<name>A0ACC1WRF7_MELAZ</name>
<dbReference type="Proteomes" id="UP001164539">
    <property type="component" value="Chromosome 14"/>
</dbReference>
<proteinExistence type="predicted"/>
<organism evidence="1 2">
    <name type="scientific">Melia azedarach</name>
    <name type="common">Chinaberry tree</name>
    <dbReference type="NCBI Taxonomy" id="155640"/>
    <lineage>
        <taxon>Eukaryota</taxon>
        <taxon>Viridiplantae</taxon>
        <taxon>Streptophyta</taxon>
        <taxon>Embryophyta</taxon>
        <taxon>Tracheophyta</taxon>
        <taxon>Spermatophyta</taxon>
        <taxon>Magnoliopsida</taxon>
        <taxon>eudicotyledons</taxon>
        <taxon>Gunneridae</taxon>
        <taxon>Pentapetalae</taxon>
        <taxon>rosids</taxon>
        <taxon>malvids</taxon>
        <taxon>Sapindales</taxon>
        <taxon>Meliaceae</taxon>
        <taxon>Melia</taxon>
    </lineage>
</organism>
<accession>A0ACC1WRF7</accession>
<sequence length="621" mass="70451">MCDEEQRFSGMDSMFSGFVLDPAKCSRLSLGEKRELVHEIAQWSKNAPEILSSFSRRELLEIICAEMGKERKYSGYTKFRMIEQLLKLVSQKLKANDTDSCVSFSSAKTQIGFKRKRQEEPLRQLSSDPNKVSVESKAKHVKPQVCRNAACRAAINMEDTFCKRCSCCICHQYDDNKDPSLWLTCGSGSSDDNDSCGMSCHLECALKDERAGVVKIDSSTKLEGSFYCISCGKINGLMRTWRRQLLVAKETRRVDELCLRISLGHKILLGTELFKDLQKTVETALQILTNEVGPLNLLCTKMARGIVSRLSCGAEVQKLCSSAVEALDSMFLVDAYPNNMGKKEPAPCRIQFEESSSTSVIIVLEYEDHLLKDFSGCRLWHRKSTMKDYPDNPTYIVLRPEKRFLVTDLDPSTEYFCKVSLFKSTGIFGVWEAKWNTPASSRSSVTALGRNRKKEHTKVSQVHSYVESTNSSNLKLASSKQHVKLPLPVKKCKDERFNSLTLLVSPKSISPSTPCKSDGMRQKPGSRCEKKLEESDYEYSVRVVKWLEHEGHIDEHFRVKFLTWFSLKATVQERRVVSVFVDAFIEDPPSLAGQLIHTFMDEIRCDQKQVPGNGFCSRLWH</sequence>
<keyword evidence="2" id="KW-1185">Reference proteome</keyword>
<protein>
    <submittedName>
        <fullName evidence="1">VIN3-like protein 2</fullName>
    </submittedName>
</protein>
<reference evidence="1 2" key="1">
    <citation type="journal article" date="2023" name="Science">
        <title>Complex scaffold remodeling in plant triterpene biosynthesis.</title>
        <authorList>
            <person name="De La Pena R."/>
            <person name="Hodgson H."/>
            <person name="Liu J.C."/>
            <person name="Stephenson M.J."/>
            <person name="Martin A.C."/>
            <person name="Owen C."/>
            <person name="Harkess A."/>
            <person name="Leebens-Mack J."/>
            <person name="Jimenez L.E."/>
            <person name="Osbourn A."/>
            <person name="Sattely E.S."/>
        </authorList>
    </citation>
    <scope>NUCLEOTIDE SEQUENCE [LARGE SCALE GENOMIC DNA]</scope>
    <source>
        <strain evidence="2">cv. JPN11</strain>
        <tissue evidence="1">Leaf</tissue>
    </source>
</reference>
<comment type="caution">
    <text evidence="1">The sequence shown here is derived from an EMBL/GenBank/DDBJ whole genome shotgun (WGS) entry which is preliminary data.</text>
</comment>
<gene>
    <name evidence="1" type="ORF">OWV82_024708</name>
</gene>
<dbReference type="EMBL" id="CM051407">
    <property type="protein sequence ID" value="KAJ4701471.1"/>
    <property type="molecule type" value="Genomic_DNA"/>
</dbReference>
<evidence type="ECO:0000313" key="2">
    <source>
        <dbReference type="Proteomes" id="UP001164539"/>
    </source>
</evidence>
<evidence type="ECO:0000313" key="1">
    <source>
        <dbReference type="EMBL" id="KAJ4701471.1"/>
    </source>
</evidence>